<dbReference type="InterPro" id="IPR036259">
    <property type="entry name" value="MFS_trans_sf"/>
</dbReference>
<dbReference type="PANTHER" id="PTHR43791:SF36">
    <property type="entry name" value="TRANSPORTER, PUTATIVE (AFU_ORTHOLOGUE AFUA_6G08340)-RELATED"/>
    <property type="match status" value="1"/>
</dbReference>
<dbReference type="InterPro" id="IPR011701">
    <property type="entry name" value="MFS"/>
</dbReference>
<accession>A0AA37MI12</accession>
<feature type="transmembrane region" description="Helical" evidence="6">
    <location>
        <begin position="296"/>
        <end position="317"/>
    </location>
</feature>
<feature type="transmembrane region" description="Helical" evidence="6">
    <location>
        <begin position="263"/>
        <end position="284"/>
    </location>
</feature>
<feature type="transmembrane region" description="Helical" evidence="6">
    <location>
        <begin position="422"/>
        <end position="440"/>
    </location>
</feature>
<dbReference type="GO" id="GO:0022857">
    <property type="term" value="F:transmembrane transporter activity"/>
    <property type="evidence" value="ECO:0007669"/>
    <property type="project" value="InterPro"/>
</dbReference>
<dbReference type="AlphaFoldDB" id="A0AA37MI12"/>
<organism evidence="8 9">
    <name type="scientific">Caballeronia novacaledonica</name>
    <dbReference type="NCBI Taxonomy" id="1544861"/>
    <lineage>
        <taxon>Bacteria</taxon>
        <taxon>Pseudomonadati</taxon>
        <taxon>Pseudomonadota</taxon>
        <taxon>Betaproteobacteria</taxon>
        <taxon>Burkholderiales</taxon>
        <taxon>Burkholderiaceae</taxon>
        <taxon>Caballeronia</taxon>
    </lineage>
</organism>
<dbReference type="PANTHER" id="PTHR43791">
    <property type="entry name" value="PERMEASE-RELATED"/>
    <property type="match status" value="1"/>
</dbReference>
<evidence type="ECO:0000256" key="6">
    <source>
        <dbReference type="SAM" id="Phobius"/>
    </source>
</evidence>
<dbReference type="Gene3D" id="1.20.1250.20">
    <property type="entry name" value="MFS general substrate transporter like domains"/>
    <property type="match status" value="2"/>
</dbReference>
<evidence type="ECO:0000259" key="7">
    <source>
        <dbReference type="PROSITE" id="PS50850"/>
    </source>
</evidence>
<evidence type="ECO:0000256" key="5">
    <source>
        <dbReference type="ARBA" id="ARBA00023136"/>
    </source>
</evidence>
<keyword evidence="2" id="KW-0813">Transport</keyword>
<keyword evidence="5 6" id="KW-0472">Membrane</keyword>
<dbReference type="GO" id="GO:0016020">
    <property type="term" value="C:membrane"/>
    <property type="evidence" value="ECO:0007669"/>
    <property type="project" value="UniProtKB-SubCell"/>
</dbReference>
<feature type="transmembrane region" description="Helical" evidence="6">
    <location>
        <begin position="329"/>
        <end position="346"/>
    </location>
</feature>
<comment type="subcellular location">
    <subcellularLocation>
        <location evidence="1">Membrane</location>
        <topology evidence="1">Multi-pass membrane protein</topology>
    </subcellularLocation>
</comment>
<feature type="transmembrane region" description="Helical" evidence="6">
    <location>
        <begin position="95"/>
        <end position="118"/>
    </location>
</feature>
<feature type="transmembrane region" description="Helical" evidence="6">
    <location>
        <begin position="124"/>
        <end position="149"/>
    </location>
</feature>
<evidence type="ECO:0000256" key="1">
    <source>
        <dbReference type="ARBA" id="ARBA00004141"/>
    </source>
</evidence>
<reference evidence="8" key="1">
    <citation type="submission" date="2022-09" db="EMBL/GenBank/DDBJ databases">
        <title>Isolation and characterization of 3-chlorobenzoate degrading bacteria from soils in Shizuoka.</title>
        <authorList>
            <person name="Ifat A."/>
            <person name="Ogawa N."/>
            <person name="Kimbara K."/>
            <person name="Moriuchi R."/>
            <person name="Dohra H."/>
            <person name="Shintani M."/>
        </authorList>
    </citation>
    <scope>NUCLEOTIDE SEQUENCE</scope>
    <source>
        <strain evidence="8">19CS4-2</strain>
    </source>
</reference>
<dbReference type="PROSITE" id="PS50850">
    <property type="entry name" value="MFS"/>
    <property type="match status" value="1"/>
</dbReference>
<dbReference type="SUPFAM" id="SSF103473">
    <property type="entry name" value="MFS general substrate transporter"/>
    <property type="match status" value="1"/>
</dbReference>
<protein>
    <submittedName>
        <fullName evidence="8">MFS transporter</fullName>
    </submittedName>
</protein>
<feature type="transmembrane region" description="Helical" evidence="6">
    <location>
        <begin position="388"/>
        <end position="410"/>
    </location>
</feature>
<feature type="transmembrane region" description="Helical" evidence="6">
    <location>
        <begin position="161"/>
        <end position="180"/>
    </location>
</feature>
<dbReference type="Proteomes" id="UP001055111">
    <property type="component" value="Unassembled WGS sequence"/>
</dbReference>
<feature type="domain" description="Major facilitator superfamily (MFS) profile" evidence="7">
    <location>
        <begin position="33"/>
        <end position="444"/>
    </location>
</feature>
<dbReference type="RefSeq" id="WP_238213643.1">
    <property type="nucleotide sequence ID" value="NZ_BPUS01000008.1"/>
</dbReference>
<evidence type="ECO:0000313" key="8">
    <source>
        <dbReference type="EMBL" id="GJH26998.1"/>
    </source>
</evidence>
<feature type="transmembrane region" description="Helical" evidence="6">
    <location>
        <begin position="66"/>
        <end position="83"/>
    </location>
</feature>
<evidence type="ECO:0000256" key="2">
    <source>
        <dbReference type="ARBA" id="ARBA00022448"/>
    </source>
</evidence>
<keyword evidence="4 6" id="KW-1133">Transmembrane helix</keyword>
<evidence type="ECO:0000256" key="3">
    <source>
        <dbReference type="ARBA" id="ARBA00022692"/>
    </source>
</evidence>
<dbReference type="CDD" id="cd17319">
    <property type="entry name" value="MFS_ExuT_GudP_like"/>
    <property type="match status" value="1"/>
</dbReference>
<feature type="transmembrane region" description="Helical" evidence="6">
    <location>
        <begin position="192"/>
        <end position="214"/>
    </location>
</feature>
<feature type="transmembrane region" description="Helical" evidence="6">
    <location>
        <begin position="352"/>
        <end position="376"/>
    </location>
</feature>
<dbReference type="InterPro" id="IPR020846">
    <property type="entry name" value="MFS_dom"/>
</dbReference>
<sequence length="450" mass="48531">MAHSLNASNGLSEKLEVDARSEEAVYRKITLRLMPLLFLSYLLAFLDRINVGYAQLQMKGDLGFSDAVYGFGAGIFFLSYLLFEVPSNLLLERVGARLTMLRIMFLWGLTSAATMFVSTPTQFYVVRFLLGVFEAGFFPGIILYLTYWYPSTRRGGVTGQFMFAIPVAGIIGGPISGWILKSMGGVAGLAGWQWMFVIEGLPTALLGIVCFLVLKNKPSEAPWLNDEEKDVVNRVLGNDSAGAPTTHATAKAEFKRAVTDPKVWLLALIYFATACANYTFTFWLPTMIKALGVSDLAMVGWYSAIPYAFAGAGVLLVCKSSDKRKERRWHVGGSLIIAAIGLALTPQLQGSLALTLALLSFVAFFQFGAGIAYWAIPPTYLSKEAAAVGIGLVSSIGVIGGFVSPTLLGFIKTQTGSLTNGIYVISFIMIVGGLAVLLALPKNAVRVGAE</sequence>
<dbReference type="Pfam" id="PF07690">
    <property type="entry name" value="MFS_1"/>
    <property type="match status" value="1"/>
</dbReference>
<comment type="caution">
    <text evidence="8">The sequence shown here is derived from an EMBL/GenBank/DDBJ whole genome shotgun (WGS) entry which is preliminary data.</text>
</comment>
<dbReference type="FunFam" id="1.20.1250.20:FF:000018">
    <property type="entry name" value="MFS transporter permease"/>
    <property type="match status" value="1"/>
</dbReference>
<proteinExistence type="predicted"/>
<keyword evidence="3 6" id="KW-0812">Transmembrane</keyword>
<gene>
    <name evidence="8" type="ORF">CBA19CS42_20800</name>
</gene>
<dbReference type="EMBL" id="BPUS01000008">
    <property type="protein sequence ID" value="GJH26998.1"/>
    <property type="molecule type" value="Genomic_DNA"/>
</dbReference>
<evidence type="ECO:0000313" key="9">
    <source>
        <dbReference type="Proteomes" id="UP001055111"/>
    </source>
</evidence>
<evidence type="ECO:0000256" key="4">
    <source>
        <dbReference type="ARBA" id="ARBA00022989"/>
    </source>
</evidence>
<name>A0AA37MI12_9BURK</name>